<feature type="non-terminal residue" evidence="1">
    <location>
        <position position="1"/>
    </location>
</feature>
<dbReference type="Proteomes" id="UP000823775">
    <property type="component" value="Unassembled WGS sequence"/>
</dbReference>
<name>A0ABS8VL75_DATST</name>
<proteinExistence type="predicted"/>
<comment type="caution">
    <text evidence="1">The sequence shown here is derived from an EMBL/GenBank/DDBJ whole genome shotgun (WGS) entry which is preliminary data.</text>
</comment>
<dbReference type="EMBL" id="JACEIK010005257">
    <property type="protein sequence ID" value="MCE0481095.1"/>
    <property type="molecule type" value="Genomic_DNA"/>
</dbReference>
<evidence type="ECO:0000313" key="1">
    <source>
        <dbReference type="EMBL" id="MCE0481095.1"/>
    </source>
</evidence>
<keyword evidence="2" id="KW-1185">Reference proteome</keyword>
<evidence type="ECO:0000313" key="2">
    <source>
        <dbReference type="Proteomes" id="UP000823775"/>
    </source>
</evidence>
<reference evidence="1 2" key="1">
    <citation type="journal article" date="2021" name="BMC Genomics">
        <title>Datura genome reveals duplications of psychoactive alkaloid biosynthetic genes and high mutation rate following tissue culture.</title>
        <authorList>
            <person name="Rajewski A."/>
            <person name="Carter-House D."/>
            <person name="Stajich J."/>
            <person name="Litt A."/>
        </authorList>
    </citation>
    <scope>NUCLEOTIDE SEQUENCE [LARGE SCALE GENOMIC DNA]</scope>
    <source>
        <strain evidence="1">AR-01</strain>
    </source>
</reference>
<sequence length="62" mass="7031">KLKCKVWTNALSTLSNDVGDLENVFVEVNEEVDYGSAIIPPRVNDPSFKNDRSIYTMLKAER</sequence>
<gene>
    <name evidence="1" type="ORF">HAX54_038493</name>
</gene>
<protein>
    <submittedName>
        <fullName evidence="1">Uncharacterized protein</fullName>
    </submittedName>
</protein>
<accession>A0ABS8VL75</accession>
<organism evidence="1 2">
    <name type="scientific">Datura stramonium</name>
    <name type="common">Jimsonweed</name>
    <name type="synonym">Common thornapple</name>
    <dbReference type="NCBI Taxonomy" id="4076"/>
    <lineage>
        <taxon>Eukaryota</taxon>
        <taxon>Viridiplantae</taxon>
        <taxon>Streptophyta</taxon>
        <taxon>Embryophyta</taxon>
        <taxon>Tracheophyta</taxon>
        <taxon>Spermatophyta</taxon>
        <taxon>Magnoliopsida</taxon>
        <taxon>eudicotyledons</taxon>
        <taxon>Gunneridae</taxon>
        <taxon>Pentapetalae</taxon>
        <taxon>asterids</taxon>
        <taxon>lamiids</taxon>
        <taxon>Solanales</taxon>
        <taxon>Solanaceae</taxon>
        <taxon>Solanoideae</taxon>
        <taxon>Datureae</taxon>
        <taxon>Datura</taxon>
    </lineage>
</organism>